<keyword evidence="1" id="KW-0732">Signal</keyword>
<dbReference type="Proteomes" id="UP001269400">
    <property type="component" value="Unassembled WGS sequence"/>
</dbReference>
<dbReference type="AlphaFoldDB" id="A0AAX6NDL3"/>
<proteinExistence type="predicted"/>
<feature type="signal peptide" evidence="1">
    <location>
        <begin position="1"/>
        <end position="27"/>
    </location>
</feature>
<comment type="caution">
    <text evidence="2">The sequence shown here is derived from an EMBL/GenBank/DDBJ whole genome shotgun (WGS) entry which is preliminary data.</text>
</comment>
<feature type="chain" id="PRO_5043780453" evidence="1">
    <location>
        <begin position="28"/>
        <end position="155"/>
    </location>
</feature>
<evidence type="ECO:0000313" key="2">
    <source>
        <dbReference type="EMBL" id="MDU9694013.1"/>
    </source>
</evidence>
<accession>A0AAX6NDL3</accession>
<evidence type="ECO:0000256" key="1">
    <source>
        <dbReference type="SAM" id="SignalP"/>
    </source>
</evidence>
<reference evidence="2" key="1">
    <citation type="journal article" date="2022" name="J Environ Chem Eng">
        <title>Biodegradation of petroleum oil using a constructed nonpathogenic and heavy metal-tolerant bacterial consortium isolated from marine sponges.</title>
        <authorList>
            <person name="Dechsakulwatana C."/>
            <person name="Rungsihiranrut A."/>
            <person name="Muangchinda C."/>
            <person name="Ningthoujam R."/>
            <person name="Klankeo P."/>
            <person name="Pinyakong O."/>
        </authorList>
    </citation>
    <scope>NUCLEOTIDE SEQUENCE</scope>
    <source>
        <strain evidence="2">TL01-2</strain>
    </source>
</reference>
<dbReference type="RefSeq" id="WP_316911229.1">
    <property type="nucleotide sequence ID" value="NZ_JAPTGD010000002.1"/>
</dbReference>
<evidence type="ECO:0000313" key="3">
    <source>
        <dbReference type="Proteomes" id="UP001269400"/>
    </source>
</evidence>
<reference evidence="2" key="2">
    <citation type="submission" date="2022-12" db="EMBL/GenBank/DDBJ databases">
        <authorList>
            <person name="Dechsakulwatana C."/>
            <person name="Rungsihiranrut A."/>
            <person name="Muangchinda C."/>
            <person name="Ningthoujam R."/>
            <person name="Klankeo P."/>
            <person name="Pinyakong O."/>
        </authorList>
    </citation>
    <scope>NUCLEOTIDE SEQUENCE</scope>
    <source>
        <strain evidence="2">TL01-2</strain>
    </source>
</reference>
<protein>
    <submittedName>
        <fullName evidence="2">Uncharacterized protein</fullName>
    </submittedName>
</protein>
<dbReference type="EMBL" id="JAPTGD010000002">
    <property type="protein sequence ID" value="MDU9694013.1"/>
    <property type="molecule type" value="Genomic_DNA"/>
</dbReference>
<organism evidence="2 3">
    <name type="scientific">Priestia aryabhattai</name>
    <name type="common">Bacillus aryabhattai</name>
    <dbReference type="NCBI Taxonomy" id="412384"/>
    <lineage>
        <taxon>Bacteria</taxon>
        <taxon>Bacillati</taxon>
        <taxon>Bacillota</taxon>
        <taxon>Bacilli</taxon>
        <taxon>Bacillales</taxon>
        <taxon>Bacillaceae</taxon>
        <taxon>Priestia</taxon>
    </lineage>
</organism>
<name>A0AAX6NDL3_PRIAR</name>
<gene>
    <name evidence="2" type="ORF">O0Q50_22790</name>
</gene>
<sequence>MKKIVSILMALVIVVAFTNLIPSSASAATSTVTQKVKYGSGYGIVNRKVMHGSTINTTTYFTANQYGIGINEVTQKVENVSLPMSVKKDGTKIVNKASHGSSEIAKTRGSFSGTTLGYQGVGLLSFDIDLETYIKVKSIDKKNKVVTIEITRLDR</sequence>